<dbReference type="PROSITE" id="PS00531">
    <property type="entry name" value="RNASE_T2_2"/>
    <property type="match status" value="1"/>
</dbReference>
<dbReference type="InterPro" id="IPR018188">
    <property type="entry name" value="RNase_T2_His_AS_1"/>
</dbReference>
<evidence type="ECO:0000256" key="3">
    <source>
        <dbReference type="SAM" id="SignalP"/>
    </source>
</evidence>
<feature type="signal peptide" evidence="3">
    <location>
        <begin position="1"/>
        <end position="27"/>
    </location>
</feature>
<dbReference type="PANTHER" id="PTHR11240:SF22">
    <property type="entry name" value="RIBONUCLEASE T2"/>
    <property type="match status" value="1"/>
</dbReference>
<dbReference type="PANTHER" id="PTHR11240">
    <property type="entry name" value="RIBONUCLEASE T2"/>
    <property type="match status" value="1"/>
</dbReference>
<comment type="similarity">
    <text evidence="1 2">Belongs to the RNase T2 family.</text>
</comment>
<dbReference type="InterPro" id="IPR036430">
    <property type="entry name" value="RNase_T2-like_sf"/>
</dbReference>
<evidence type="ECO:0000313" key="5">
    <source>
        <dbReference type="Proteomes" id="UP001055117"/>
    </source>
</evidence>
<dbReference type="SUPFAM" id="SSF55895">
    <property type="entry name" value="Ribonuclease Rh-like"/>
    <property type="match status" value="1"/>
</dbReference>
<reference evidence="4 5" key="1">
    <citation type="journal article" date="2021" name="Front. Microbiol.">
        <title>Comprehensive Comparative Genomics and Phenotyping of Methylobacterium Species.</title>
        <authorList>
            <person name="Alessa O."/>
            <person name="Ogura Y."/>
            <person name="Fujitani Y."/>
            <person name="Takami H."/>
            <person name="Hayashi T."/>
            <person name="Sahin N."/>
            <person name="Tani A."/>
        </authorList>
    </citation>
    <scope>NUCLEOTIDE SEQUENCE [LARGE SCALE GENOMIC DNA]</scope>
    <source>
        <strain evidence="4 5">DSM 23679</strain>
    </source>
</reference>
<comment type="caution">
    <text evidence="4">The sequence shown here is derived from an EMBL/GenBank/DDBJ whole genome shotgun (WGS) entry which is preliminary data.</text>
</comment>
<sequence>MRRAGLAIAAARSAALTAGLLTAGAQAQDYGGYGRGNDAPGSFDFYVLALSWSPTYCETAGQRDDRQCAAGRGLGFVVHGLWPQYTRGYPQNCSAVQRSPTPQAMEVAGQVYPSEGLARYEWRKHGTCSGLDPTAYFNAARTARLAVTIPDDLKTSGSERRLAPIEIARQFVTANQGLRPDMMAVSCARGQLQEVRICFTKDLRGFASCPEVARGNCRSPEITVGAAR</sequence>
<evidence type="ECO:0000256" key="2">
    <source>
        <dbReference type="RuleBase" id="RU004328"/>
    </source>
</evidence>
<dbReference type="EMBL" id="BPQG01000006">
    <property type="protein sequence ID" value="GJD42734.1"/>
    <property type="molecule type" value="Genomic_DNA"/>
</dbReference>
<dbReference type="InterPro" id="IPR001568">
    <property type="entry name" value="RNase_T2-like"/>
</dbReference>
<evidence type="ECO:0000313" key="4">
    <source>
        <dbReference type="EMBL" id="GJD42734.1"/>
    </source>
</evidence>
<accession>A0ABQ4QBX9</accession>
<feature type="chain" id="PRO_5046495325" evidence="3">
    <location>
        <begin position="28"/>
        <end position="228"/>
    </location>
</feature>
<protein>
    <submittedName>
        <fullName evidence="4">Uncharacterized protein</fullName>
    </submittedName>
</protein>
<proteinExistence type="inferred from homology"/>
<gene>
    <name evidence="4" type="ORF">AFCDBAGC_0573</name>
</gene>
<dbReference type="Proteomes" id="UP001055117">
    <property type="component" value="Unassembled WGS sequence"/>
</dbReference>
<keyword evidence="5" id="KW-1185">Reference proteome</keyword>
<dbReference type="CDD" id="cd01062">
    <property type="entry name" value="RNase_T2_prok"/>
    <property type="match status" value="1"/>
</dbReference>
<dbReference type="Pfam" id="PF00445">
    <property type="entry name" value="Ribonuclease_T2"/>
    <property type="match status" value="1"/>
</dbReference>
<dbReference type="PROSITE" id="PS00530">
    <property type="entry name" value="RNASE_T2_1"/>
    <property type="match status" value="1"/>
</dbReference>
<organism evidence="4 5">
    <name type="scientific">Methylobacterium cerastii</name>
    <dbReference type="NCBI Taxonomy" id="932741"/>
    <lineage>
        <taxon>Bacteria</taxon>
        <taxon>Pseudomonadati</taxon>
        <taxon>Pseudomonadota</taxon>
        <taxon>Alphaproteobacteria</taxon>
        <taxon>Hyphomicrobiales</taxon>
        <taxon>Methylobacteriaceae</taxon>
        <taxon>Methylobacterium</taxon>
    </lineage>
</organism>
<evidence type="ECO:0000256" key="1">
    <source>
        <dbReference type="ARBA" id="ARBA00007469"/>
    </source>
</evidence>
<keyword evidence="3" id="KW-0732">Signal</keyword>
<dbReference type="InterPro" id="IPR039378">
    <property type="entry name" value="RNase_T2_prok"/>
</dbReference>
<dbReference type="InterPro" id="IPR033130">
    <property type="entry name" value="RNase_T2_His_AS_2"/>
</dbReference>
<name>A0ABQ4QBX9_9HYPH</name>
<dbReference type="Gene3D" id="3.90.730.10">
    <property type="entry name" value="Ribonuclease T2-like"/>
    <property type="match status" value="1"/>
</dbReference>